<dbReference type="OrthoDB" id="9794935at2"/>
<dbReference type="RefSeq" id="WP_070371463.1">
    <property type="nucleotide sequence ID" value="NZ_JBCFAW010000001.1"/>
</dbReference>
<evidence type="ECO:0000313" key="2">
    <source>
        <dbReference type="Proteomes" id="UP000176244"/>
    </source>
</evidence>
<evidence type="ECO:0000313" key="1">
    <source>
        <dbReference type="EMBL" id="OFV70396.1"/>
    </source>
</evidence>
<reference evidence="1 2" key="1">
    <citation type="submission" date="2015-09" db="EMBL/GenBank/DDBJ databases">
        <title>Genome sequence of Acetobacterium wieringae DSM 1911.</title>
        <authorList>
            <person name="Poehlein A."/>
            <person name="Bengelsdorf F.R."/>
            <person name="Schiel-Bengelsdorf B."/>
            <person name="Duerre P."/>
            <person name="Daniel R."/>
        </authorList>
    </citation>
    <scope>NUCLEOTIDE SEQUENCE [LARGE SCALE GENOMIC DNA]</scope>
    <source>
        <strain evidence="1 2">DSM 1911</strain>
    </source>
</reference>
<dbReference type="Pfam" id="PF12900">
    <property type="entry name" value="Pyridox_ox_2"/>
    <property type="match status" value="1"/>
</dbReference>
<dbReference type="AlphaFoldDB" id="A0A1F2PI40"/>
<sequence>MRRKNREVTKLTEIIEIINGCKVCRLAMVDNGQPYVVPLNFGYRQDDSVITIFLHCAREGRKTEILKQNNQVCIEMDQMKELISGEKGCDYSCYFESFIGTGQAVFLDDAAAKAEALQAIMKQQTGRDDFSFDQQILEQTSVIAVELRRYSGKRH</sequence>
<name>A0A1F2PI40_9FIRM</name>
<dbReference type="STRING" id="52694.ACWI_21770"/>
<dbReference type="Gene3D" id="2.30.110.10">
    <property type="entry name" value="Electron Transport, Fmn-binding Protein, Chain A"/>
    <property type="match status" value="1"/>
</dbReference>
<protein>
    <submittedName>
        <fullName evidence="1">Pyridoxamine 5'-phosphate oxidase</fullName>
    </submittedName>
</protein>
<gene>
    <name evidence="1" type="ORF">ACWI_21770</name>
</gene>
<proteinExistence type="predicted"/>
<dbReference type="InterPro" id="IPR024747">
    <property type="entry name" value="Pyridox_Oxase-rel"/>
</dbReference>
<dbReference type="EMBL" id="LKEU01000031">
    <property type="protein sequence ID" value="OFV70396.1"/>
    <property type="molecule type" value="Genomic_DNA"/>
</dbReference>
<dbReference type="PANTHER" id="PTHR34071">
    <property type="entry name" value="5-NITROIMIDAZOLE ANTIBIOTICS RESISTANCE PROTEIN, NIMA-FAMILY-RELATED PROTEIN-RELATED"/>
    <property type="match status" value="1"/>
</dbReference>
<organism evidence="1 2">
    <name type="scientific">Acetobacterium wieringae</name>
    <dbReference type="NCBI Taxonomy" id="52694"/>
    <lineage>
        <taxon>Bacteria</taxon>
        <taxon>Bacillati</taxon>
        <taxon>Bacillota</taxon>
        <taxon>Clostridia</taxon>
        <taxon>Eubacteriales</taxon>
        <taxon>Eubacteriaceae</taxon>
        <taxon>Acetobacterium</taxon>
    </lineage>
</organism>
<dbReference type="PANTHER" id="PTHR34071:SF2">
    <property type="entry name" value="FLAVIN-NUCLEOTIDE-BINDING PROTEIN"/>
    <property type="match status" value="1"/>
</dbReference>
<dbReference type="InterPro" id="IPR012349">
    <property type="entry name" value="Split_barrel_FMN-bd"/>
</dbReference>
<comment type="caution">
    <text evidence="1">The sequence shown here is derived from an EMBL/GenBank/DDBJ whole genome shotgun (WGS) entry which is preliminary data.</text>
</comment>
<accession>A0A1F2PI40</accession>
<dbReference type="SUPFAM" id="SSF50475">
    <property type="entry name" value="FMN-binding split barrel"/>
    <property type="match status" value="1"/>
</dbReference>
<dbReference type="Proteomes" id="UP000176244">
    <property type="component" value="Unassembled WGS sequence"/>
</dbReference>